<keyword evidence="1" id="KW-1133">Transmembrane helix</keyword>
<accession>A0ABS1QU06</accession>
<dbReference type="Proteomes" id="UP000638570">
    <property type="component" value="Unassembled WGS sequence"/>
</dbReference>
<organism evidence="3 4">
    <name type="scientific">Zobellella iuensis</name>
    <dbReference type="NCBI Taxonomy" id="2803811"/>
    <lineage>
        <taxon>Bacteria</taxon>
        <taxon>Pseudomonadati</taxon>
        <taxon>Pseudomonadota</taxon>
        <taxon>Gammaproteobacteria</taxon>
        <taxon>Aeromonadales</taxon>
        <taxon>Aeromonadaceae</taxon>
        <taxon>Zobellella</taxon>
    </lineage>
</organism>
<dbReference type="RefSeq" id="WP_202085772.1">
    <property type="nucleotide sequence ID" value="NZ_JAERTZ010000025.1"/>
</dbReference>
<feature type="transmembrane region" description="Helical" evidence="1">
    <location>
        <begin position="36"/>
        <end position="55"/>
    </location>
</feature>
<feature type="transmembrane region" description="Helical" evidence="1">
    <location>
        <begin position="261"/>
        <end position="279"/>
    </location>
</feature>
<name>A0ABS1QU06_9GAMM</name>
<keyword evidence="1" id="KW-0812">Transmembrane</keyword>
<sequence length="297" mass="31862">MDHHQKGLLLTALGVLIISPDALLLRIISIPADQLVLWRGLLNVLGFWLIVVARYRRHWFRAYLACGRAGLGCTLLFSMSTIGFVLGNHFTSAGNVLVILASAPLIAALLSRLFLRERLPLRTWLAIGACLAGISLIVLDDAGEGSLLGNALALMAAVGLAGNLTLARSRPGVDMSPMLTLGGLGTALLALAWSGEVMLPDAANLGWLLLLCLVLMPAGFTLIQQGPLYLPSAEVSLLLLLETVFGTLLVWLFLSERPSDQGLLGGAMVLLAMAVKSMLDRRQQKQKKRRLKPGMTS</sequence>
<reference evidence="4" key="1">
    <citation type="submission" date="2021-01" db="EMBL/GenBank/DDBJ databases">
        <title>Genome public.</title>
        <authorList>
            <person name="Liu C."/>
            <person name="Sun Q."/>
        </authorList>
    </citation>
    <scope>NUCLEOTIDE SEQUENCE [LARGE SCALE GENOMIC DNA]</scope>
    <source>
        <strain evidence="4">CGMCC 1.18722</strain>
    </source>
</reference>
<protein>
    <submittedName>
        <fullName evidence="3">DMT family transporter</fullName>
    </submittedName>
</protein>
<feature type="domain" description="EamA" evidence="2">
    <location>
        <begin position="148"/>
        <end position="275"/>
    </location>
</feature>
<feature type="transmembrane region" description="Helical" evidence="1">
    <location>
        <begin position="62"/>
        <end position="86"/>
    </location>
</feature>
<feature type="transmembrane region" description="Helical" evidence="1">
    <location>
        <begin position="145"/>
        <end position="166"/>
    </location>
</feature>
<evidence type="ECO:0000313" key="3">
    <source>
        <dbReference type="EMBL" id="MBL1378082.1"/>
    </source>
</evidence>
<dbReference type="EMBL" id="JAERTZ010000025">
    <property type="protein sequence ID" value="MBL1378082.1"/>
    <property type="molecule type" value="Genomic_DNA"/>
</dbReference>
<dbReference type="InterPro" id="IPR037185">
    <property type="entry name" value="EmrE-like"/>
</dbReference>
<evidence type="ECO:0000256" key="1">
    <source>
        <dbReference type="SAM" id="Phobius"/>
    </source>
</evidence>
<evidence type="ECO:0000259" key="2">
    <source>
        <dbReference type="Pfam" id="PF00892"/>
    </source>
</evidence>
<gene>
    <name evidence="3" type="ORF">JKV55_12185</name>
</gene>
<keyword evidence="4" id="KW-1185">Reference proteome</keyword>
<comment type="caution">
    <text evidence="3">The sequence shown here is derived from an EMBL/GenBank/DDBJ whole genome shotgun (WGS) entry which is preliminary data.</text>
</comment>
<feature type="domain" description="EamA" evidence="2">
    <location>
        <begin position="6"/>
        <end position="138"/>
    </location>
</feature>
<feature type="transmembrane region" description="Helical" evidence="1">
    <location>
        <begin position="121"/>
        <end position="139"/>
    </location>
</feature>
<feature type="transmembrane region" description="Helical" evidence="1">
    <location>
        <begin position="235"/>
        <end position="255"/>
    </location>
</feature>
<keyword evidence="1" id="KW-0472">Membrane</keyword>
<dbReference type="InterPro" id="IPR000620">
    <property type="entry name" value="EamA_dom"/>
</dbReference>
<dbReference type="PANTHER" id="PTHR22911:SF76">
    <property type="entry name" value="EAMA DOMAIN-CONTAINING PROTEIN"/>
    <property type="match status" value="1"/>
</dbReference>
<dbReference type="Pfam" id="PF00892">
    <property type="entry name" value="EamA"/>
    <property type="match status" value="2"/>
</dbReference>
<dbReference type="SUPFAM" id="SSF103481">
    <property type="entry name" value="Multidrug resistance efflux transporter EmrE"/>
    <property type="match status" value="2"/>
</dbReference>
<proteinExistence type="predicted"/>
<feature type="transmembrane region" description="Helical" evidence="1">
    <location>
        <begin position="178"/>
        <end position="199"/>
    </location>
</feature>
<evidence type="ECO:0000313" key="4">
    <source>
        <dbReference type="Proteomes" id="UP000638570"/>
    </source>
</evidence>
<feature type="transmembrane region" description="Helical" evidence="1">
    <location>
        <begin position="92"/>
        <end position="114"/>
    </location>
</feature>
<dbReference type="PANTHER" id="PTHR22911">
    <property type="entry name" value="ACYL-MALONYL CONDENSING ENZYME-RELATED"/>
    <property type="match status" value="1"/>
</dbReference>
<feature type="transmembrane region" description="Helical" evidence="1">
    <location>
        <begin position="205"/>
        <end position="223"/>
    </location>
</feature>